<organism evidence="2 3">
    <name type="scientific">Lysinibacillus irui</name>
    <dbReference type="NCBI Taxonomy" id="2998077"/>
    <lineage>
        <taxon>Bacteria</taxon>
        <taxon>Bacillati</taxon>
        <taxon>Bacillota</taxon>
        <taxon>Bacilli</taxon>
        <taxon>Bacillales</taxon>
        <taxon>Bacillaceae</taxon>
        <taxon>Lysinibacillus</taxon>
    </lineage>
</organism>
<name>A0ABU5NKE4_9BACI</name>
<dbReference type="EMBL" id="JAXUIA010000006">
    <property type="protein sequence ID" value="MEA0976475.1"/>
    <property type="molecule type" value="Genomic_DNA"/>
</dbReference>
<dbReference type="RefSeq" id="WP_322611508.1">
    <property type="nucleotide sequence ID" value="NZ_JAXLNX010000011.1"/>
</dbReference>
<dbReference type="SMART" id="SM00530">
    <property type="entry name" value="HTH_XRE"/>
    <property type="match status" value="1"/>
</dbReference>
<dbReference type="Pfam" id="PF01381">
    <property type="entry name" value="HTH_3"/>
    <property type="match status" value="1"/>
</dbReference>
<dbReference type="Gene3D" id="1.10.260.40">
    <property type="entry name" value="lambda repressor-like DNA-binding domains"/>
    <property type="match status" value="1"/>
</dbReference>
<proteinExistence type="predicted"/>
<sequence>MNGNTVKAIRLFNGESQRSFAKLLGFSYSGIAAVESGRYAPSERLRASIARKFPIDESFIIFLRDFEKINGIIHDYTITH</sequence>
<evidence type="ECO:0000313" key="2">
    <source>
        <dbReference type="EMBL" id="MEA0976475.1"/>
    </source>
</evidence>
<dbReference type="Proteomes" id="UP001289615">
    <property type="component" value="Unassembled WGS sequence"/>
</dbReference>
<evidence type="ECO:0000259" key="1">
    <source>
        <dbReference type="PROSITE" id="PS50943"/>
    </source>
</evidence>
<reference evidence="2 3" key="1">
    <citation type="submission" date="2023-12" db="EMBL/GenBank/DDBJ databases">
        <title>Genome comparison identifies genes involved in endophytic behavior of Lysinibacillus irui and provides insights into its role as a plant-growth promoting bacterium.</title>
        <authorList>
            <person name="Hilario S."/>
            <person name="Matos I."/>
            <person name="Goncalves M.F.M."/>
            <person name="Pardo C.A."/>
            <person name="Santos M.J."/>
        </authorList>
    </citation>
    <scope>NUCLEOTIDE SEQUENCE [LARGE SCALE GENOMIC DNA]</scope>
    <source>
        <strain evidence="2 3">B3</strain>
    </source>
</reference>
<protein>
    <submittedName>
        <fullName evidence="2">Helix-turn-helix transcriptional regulator</fullName>
    </submittedName>
</protein>
<keyword evidence="3" id="KW-1185">Reference proteome</keyword>
<dbReference type="InterPro" id="IPR001387">
    <property type="entry name" value="Cro/C1-type_HTH"/>
</dbReference>
<evidence type="ECO:0000313" key="3">
    <source>
        <dbReference type="Proteomes" id="UP001289615"/>
    </source>
</evidence>
<feature type="domain" description="HTH cro/C1-type" evidence="1">
    <location>
        <begin position="6"/>
        <end position="60"/>
    </location>
</feature>
<gene>
    <name evidence="2" type="ORF">U6C28_09250</name>
</gene>
<dbReference type="SUPFAM" id="SSF47413">
    <property type="entry name" value="lambda repressor-like DNA-binding domains"/>
    <property type="match status" value="1"/>
</dbReference>
<accession>A0ABU5NKE4</accession>
<comment type="caution">
    <text evidence="2">The sequence shown here is derived from an EMBL/GenBank/DDBJ whole genome shotgun (WGS) entry which is preliminary data.</text>
</comment>
<dbReference type="PROSITE" id="PS50943">
    <property type="entry name" value="HTH_CROC1"/>
    <property type="match status" value="1"/>
</dbReference>
<dbReference type="InterPro" id="IPR010982">
    <property type="entry name" value="Lambda_DNA-bd_dom_sf"/>
</dbReference>
<dbReference type="CDD" id="cd00093">
    <property type="entry name" value="HTH_XRE"/>
    <property type="match status" value="1"/>
</dbReference>